<keyword evidence="9" id="KW-1185">Reference proteome</keyword>
<feature type="transmembrane region" description="Helical" evidence="7">
    <location>
        <begin position="79"/>
        <end position="100"/>
    </location>
</feature>
<comment type="similarity">
    <text evidence="2">Belongs to the nucleobase:cation symporter-2 (NCS2) (TC 2.A.40) family.</text>
</comment>
<evidence type="ECO:0000256" key="7">
    <source>
        <dbReference type="SAM" id="Phobius"/>
    </source>
</evidence>
<keyword evidence="5 7" id="KW-1133">Transmembrane helix</keyword>
<dbReference type="EMBL" id="ATHJ01000022">
    <property type="protein sequence ID" value="EPR44630.1"/>
    <property type="molecule type" value="Genomic_DNA"/>
</dbReference>
<keyword evidence="3" id="KW-0813">Transport</keyword>
<dbReference type="Pfam" id="PF00860">
    <property type="entry name" value="Xan_ur_permease"/>
    <property type="match status" value="1"/>
</dbReference>
<evidence type="ECO:0000313" key="8">
    <source>
        <dbReference type="EMBL" id="EPR44630.1"/>
    </source>
</evidence>
<feature type="transmembrane region" description="Helical" evidence="7">
    <location>
        <begin position="27"/>
        <end position="46"/>
    </location>
</feature>
<dbReference type="OrthoDB" id="9779092at2"/>
<evidence type="ECO:0000313" key="9">
    <source>
        <dbReference type="Proteomes" id="UP000014977"/>
    </source>
</evidence>
<keyword evidence="4 7" id="KW-0812">Transmembrane</keyword>
<evidence type="ECO:0000256" key="3">
    <source>
        <dbReference type="ARBA" id="ARBA00022448"/>
    </source>
</evidence>
<dbReference type="InterPro" id="IPR006043">
    <property type="entry name" value="NCS2"/>
</dbReference>
<feature type="transmembrane region" description="Helical" evidence="7">
    <location>
        <begin position="112"/>
        <end position="129"/>
    </location>
</feature>
<evidence type="ECO:0000256" key="4">
    <source>
        <dbReference type="ARBA" id="ARBA00022692"/>
    </source>
</evidence>
<dbReference type="InterPro" id="IPR006042">
    <property type="entry name" value="Xan_ur_permease"/>
</dbReference>
<feature type="transmembrane region" description="Helical" evidence="7">
    <location>
        <begin position="53"/>
        <end position="73"/>
    </location>
</feature>
<organism evidence="8 9">
    <name type="scientific">Desulfococcus multivorans DSM 2059</name>
    <dbReference type="NCBI Taxonomy" id="1121405"/>
    <lineage>
        <taxon>Bacteria</taxon>
        <taxon>Pseudomonadati</taxon>
        <taxon>Thermodesulfobacteriota</taxon>
        <taxon>Desulfobacteria</taxon>
        <taxon>Desulfobacterales</taxon>
        <taxon>Desulfococcaceae</taxon>
        <taxon>Desulfococcus</taxon>
    </lineage>
</organism>
<evidence type="ECO:0000256" key="2">
    <source>
        <dbReference type="ARBA" id="ARBA00008821"/>
    </source>
</evidence>
<keyword evidence="6 7" id="KW-0472">Membrane</keyword>
<comment type="subcellular location">
    <subcellularLocation>
        <location evidence="1">Membrane</location>
        <topology evidence="1">Multi-pass membrane protein</topology>
    </subcellularLocation>
</comment>
<dbReference type="PATRIC" id="fig|1121405.3.peg.325"/>
<protein>
    <submittedName>
        <fullName evidence="8">Xanthine/uracil/vitamin C permease</fullName>
    </submittedName>
</protein>
<dbReference type="STRING" id="897.B2D07_17335"/>
<dbReference type="GO" id="GO:0005886">
    <property type="term" value="C:plasma membrane"/>
    <property type="evidence" value="ECO:0007669"/>
    <property type="project" value="UniProtKB-ARBA"/>
</dbReference>
<dbReference type="Proteomes" id="UP000014977">
    <property type="component" value="Unassembled WGS sequence"/>
</dbReference>
<evidence type="ECO:0000256" key="1">
    <source>
        <dbReference type="ARBA" id="ARBA00004141"/>
    </source>
</evidence>
<reference evidence="8 9" key="1">
    <citation type="journal article" date="2013" name="Genome Announc.">
        <title>Draft genome sequences for three mercury-methylating, sulfate-reducing bacteria.</title>
        <authorList>
            <person name="Brown S.D."/>
            <person name="Hurt R.A.Jr."/>
            <person name="Gilmour C.C."/>
            <person name="Elias D.A."/>
        </authorList>
    </citation>
    <scope>NUCLEOTIDE SEQUENCE [LARGE SCALE GENOMIC DNA]</scope>
    <source>
        <strain evidence="8 9">DSM 2059</strain>
    </source>
</reference>
<feature type="transmembrane region" description="Helical" evidence="7">
    <location>
        <begin position="135"/>
        <end position="152"/>
    </location>
</feature>
<evidence type="ECO:0000256" key="6">
    <source>
        <dbReference type="ARBA" id="ARBA00023136"/>
    </source>
</evidence>
<comment type="caution">
    <text evidence="8">The sequence shown here is derived from an EMBL/GenBank/DDBJ whole genome shotgun (WGS) entry which is preliminary data.</text>
</comment>
<proteinExistence type="inferred from homology"/>
<dbReference type="GO" id="GO:0015205">
    <property type="term" value="F:nucleobase transmembrane transporter activity"/>
    <property type="evidence" value="ECO:0007669"/>
    <property type="project" value="UniProtKB-ARBA"/>
</dbReference>
<evidence type="ECO:0000256" key="5">
    <source>
        <dbReference type="ARBA" id="ARBA00022989"/>
    </source>
</evidence>
<gene>
    <name evidence="8" type="ORF">dsmv_1089</name>
</gene>
<dbReference type="eggNOG" id="COG2233">
    <property type="taxonomic scope" value="Bacteria"/>
</dbReference>
<sequence length="160" mass="16504">MVIGLVLAPVAVNMAMGKTGDGAAVLVLERTALFISMLSLAVTVLVSLKGRGMLRLIPILCGITAGYLVSLLQTIPTPVMGGIMLLLFGAIMVVGLNSLVKAGEDLMEPRNMCIVSLVLVFGIGGMVFSAGDFSIKGIGLSGILGVLLNLVLPRSRRPAA</sequence>
<accession>S7U6A7</accession>
<name>S7U6A7_DESML</name>
<dbReference type="PROSITE" id="PS01116">
    <property type="entry name" value="XANTH_URACIL_PERMASE"/>
    <property type="match status" value="1"/>
</dbReference>
<dbReference type="AlphaFoldDB" id="S7U6A7"/>